<protein>
    <recommendedName>
        <fullName evidence="4">SD-repeat containing protein B domain-containing protein</fullName>
    </recommendedName>
</protein>
<feature type="domain" description="SD-repeat containing protein B" evidence="4">
    <location>
        <begin position="122"/>
        <end position="192"/>
    </location>
</feature>
<keyword evidence="2" id="KW-0964">Secreted</keyword>
<dbReference type="AlphaFoldDB" id="A0A2A8ZST8"/>
<dbReference type="PANTHER" id="PTHR23303:SF15">
    <property type="entry name" value="COLOSSIN-A"/>
    <property type="match status" value="1"/>
</dbReference>
<dbReference type="PANTHER" id="PTHR23303">
    <property type="entry name" value="CARBOXYPEPTIDASE REGULATORY REGION-CONTAINING"/>
    <property type="match status" value="1"/>
</dbReference>
<dbReference type="SUPFAM" id="SSF117074">
    <property type="entry name" value="Hypothetical protein PA1324"/>
    <property type="match status" value="1"/>
</dbReference>
<accession>A0A2A8ZST8</accession>
<evidence type="ECO:0000313" key="6">
    <source>
        <dbReference type="Proteomes" id="UP000220032"/>
    </source>
</evidence>
<evidence type="ECO:0000256" key="1">
    <source>
        <dbReference type="ARBA" id="ARBA00004613"/>
    </source>
</evidence>
<evidence type="ECO:0000259" key="4">
    <source>
        <dbReference type="Pfam" id="PF17210"/>
    </source>
</evidence>
<dbReference type="RefSeq" id="WP_098343718.1">
    <property type="nucleotide sequence ID" value="NZ_NTRR01000054.1"/>
</dbReference>
<sequence>MLDKEETIHAISEVGTITAFVFEIVNGQEIGIEDVVVNLYKWNLGRVDHIADEVTHNSGQINFTGLSDGEYYLKITAPNNYKVFMGDFGSDDGGRTGTTGFQQVTTNQPNNVRSIFSPLGKEIGGRAWNDANQNGSQDAGETGITNIPVQLYTRSGVHIASTQTDSTGSYLFRNNLSGEYYVHIDIPEGMKIVEGTGGIFAQMGIVSTSK</sequence>
<evidence type="ECO:0000313" key="5">
    <source>
        <dbReference type="EMBL" id="PFE09035.1"/>
    </source>
</evidence>
<comment type="caution">
    <text evidence="5">The sequence shown here is derived from an EMBL/GenBank/DDBJ whole genome shotgun (WGS) entry which is preliminary data.</text>
</comment>
<name>A0A2A8ZST8_BACCE</name>
<dbReference type="GO" id="GO:0005576">
    <property type="term" value="C:extracellular region"/>
    <property type="evidence" value="ECO:0007669"/>
    <property type="project" value="UniProtKB-SubCell"/>
</dbReference>
<organism evidence="5 6">
    <name type="scientific">Bacillus cereus</name>
    <dbReference type="NCBI Taxonomy" id="1396"/>
    <lineage>
        <taxon>Bacteria</taxon>
        <taxon>Bacillati</taxon>
        <taxon>Bacillota</taxon>
        <taxon>Bacilli</taxon>
        <taxon>Bacillales</taxon>
        <taxon>Bacillaceae</taxon>
        <taxon>Bacillus</taxon>
        <taxon>Bacillus cereus group</taxon>
    </lineage>
</organism>
<keyword evidence="3" id="KW-0732">Signal</keyword>
<evidence type="ECO:0000256" key="2">
    <source>
        <dbReference type="ARBA" id="ARBA00022525"/>
    </source>
</evidence>
<reference evidence="5 6" key="1">
    <citation type="submission" date="2017-09" db="EMBL/GenBank/DDBJ databases">
        <title>Large-scale bioinformatics analysis of Bacillus genomes uncovers conserved roles of natural products in bacterial physiology.</title>
        <authorList>
            <consortium name="Agbiome Team Llc"/>
            <person name="Bleich R.M."/>
            <person name="Grubbs K.J."/>
            <person name="Santa Maria K.C."/>
            <person name="Allen S.E."/>
            <person name="Farag S."/>
            <person name="Shank E.A."/>
            <person name="Bowers A."/>
        </authorList>
    </citation>
    <scope>NUCLEOTIDE SEQUENCE [LARGE SCALE GENOMIC DNA]</scope>
    <source>
        <strain evidence="5 6">AFS022681</strain>
    </source>
</reference>
<evidence type="ECO:0000256" key="3">
    <source>
        <dbReference type="ARBA" id="ARBA00022729"/>
    </source>
</evidence>
<dbReference type="InterPro" id="IPR051417">
    <property type="entry name" value="SDr/BOS_complex"/>
</dbReference>
<comment type="subcellular location">
    <subcellularLocation>
        <location evidence="1">Secreted</location>
    </subcellularLocation>
</comment>
<dbReference type="Pfam" id="PF17210">
    <property type="entry name" value="SdrD_B"/>
    <property type="match status" value="2"/>
</dbReference>
<dbReference type="Proteomes" id="UP000220032">
    <property type="component" value="Unassembled WGS sequence"/>
</dbReference>
<gene>
    <name evidence="5" type="ORF">CN307_27010</name>
</gene>
<proteinExistence type="predicted"/>
<dbReference type="InterPro" id="IPR013783">
    <property type="entry name" value="Ig-like_fold"/>
</dbReference>
<dbReference type="EMBL" id="NTRR01000054">
    <property type="protein sequence ID" value="PFE09035.1"/>
    <property type="molecule type" value="Genomic_DNA"/>
</dbReference>
<dbReference type="Gene3D" id="2.60.40.10">
    <property type="entry name" value="Immunoglobulins"/>
    <property type="match status" value="2"/>
</dbReference>
<dbReference type="InterPro" id="IPR033764">
    <property type="entry name" value="Sdr_B"/>
</dbReference>
<feature type="domain" description="SD-repeat containing protein B" evidence="4">
    <location>
        <begin position="26"/>
        <end position="94"/>
    </location>
</feature>
<dbReference type="SUPFAM" id="SSF49478">
    <property type="entry name" value="Cna protein B-type domain"/>
    <property type="match status" value="1"/>
</dbReference>